<gene>
    <name evidence="4" type="ORF">DWY69_30205</name>
    <name evidence="3" type="ORF">DXC51_16460</name>
</gene>
<reference evidence="5 6" key="1">
    <citation type="submission" date="2018-08" db="EMBL/GenBank/DDBJ databases">
        <title>A genome reference for cultivated species of the human gut microbiota.</title>
        <authorList>
            <person name="Zou Y."/>
            <person name="Xue W."/>
            <person name="Luo G."/>
        </authorList>
    </citation>
    <scope>NUCLEOTIDE SEQUENCE [LARGE SCALE GENOMIC DNA]</scope>
    <source>
        <strain evidence="4 6">AF26-4BH</strain>
        <strain evidence="3 5">TF05-5AC</strain>
    </source>
</reference>
<dbReference type="GO" id="GO:0016787">
    <property type="term" value="F:hydrolase activity"/>
    <property type="evidence" value="ECO:0007669"/>
    <property type="project" value="UniProtKB-KW"/>
</dbReference>
<dbReference type="RefSeq" id="WP_025490041.1">
    <property type="nucleotide sequence ID" value="NZ_JBKVAZ010000013.1"/>
</dbReference>
<dbReference type="InterPro" id="IPR050266">
    <property type="entry name" value="AB_hydrolase_sf"/>
</dbReference>
<evidence type="ECO:0000259" key="2">
    <source>
        <dbReference type="Pfam" id="PF12697"/>
    </source>
</evidence>
<evidence type="ECO:0000313" key="3">
    <source>
        <dbReference type="EMBL" id="RGE58497.1"/>
    </source>
</evidence>
<dbReference type="Pfam" id="PF12697">
    <property type="entry name" value="Abhydrolase_6"/>
    <property type="match status" value="1"/>
</dbReference>
<dbReference type="PANTHER" id="PTHR43798">
    <property type="entry name" value="MONOACYLGLYCEROL LIPASE"/>
    <property type="match status" value="1"/>
</dbReference>
<evidence type="ECO:0000313" key="4">
    <source>
        <dbReference type="EMBL" id="RGE59928.1"/>
    </source>
</evidence>
<comment type="caution">
    <text evidence="4">The sequence shown here is derived from an EMBL/GenBank/DDBJ whole genome shotgun (WGS) entry which is preliminary data.</text>
</comment>
<dbReference type="SUPFAM" id="SSF53474">
    <property type="entry name" value="alpha/beta-Hydrolases"/>
    <property type="match status" value="1"/>
</dbReference>
<dbReference type="AlphaFoldDB" id="A0A3E3I4A8"/>
<keyword evidence="5" id="KW-1185">Reference proteome</keyword>
<dbReference type="EMBL" id="QVLV01000011">
    <property type="protein sequence ID" value="RGE58497.1"/>
    <property type="molecule type" value="Genomic_DNA"/>
</dbReference>
<dbReference type="EMBL" id="QVLU01000058">
    <property type="protein sequence ID" value="RGE59928.1"/>
    <property type="molecule type" value="Genomic_DNA"/>
</dbReference>
<organism evidence="4 6">
    <name type="scientific">Eisenbergiella massiliensis</name>
    <dbReference type="NCBI Taxonomy" id="1720294"/>
    <lineage>
        <taxon>Bacteria</taxon>
        <taxon>Bacillati</taxon>
        <taxon>Bacillota</taxon>
        <taxon>Clostridia</taxon>
        <taxon>Lachnospirales</taxon>
        <taxon>Lachnospiraceae</taxon>
        <taxon>Eisenbergiella</taxon>
    </lineage>
</organism>
<name>A0A3E3I4A8_9FIRM</name>
<proteinExistence type="predicted"/>
<accession>A0A3E3I4A8</accession>
<dbReference type="Gene3D" id="3.40.50.1820">
    <property type="entry name" value="alpha/beta hydrolase"/>
    <property type="match status" value="1"/>
</dbReference>
<sequence>MPYMNFKDLNMYYEDMGCGEPILFLHSHFSRSLLAFGAQIQPFQGEYRCLFPDFRGHGRTKCESLEWDSRKIADDMAGFLDALEIPSAHLFAYSFGTTVGMYMASKYPEKVRSLIAIGAGTEPNPEGSEDFLPESIIKRNDTRMIRDMTARHFEAHRGNWETFMEQTVLDWRQHPNLTEEEWNALSCPLFFINGDSDPFGSCRQLKEKCPRAETFEVPNCGHGPHFVMEHAKEVNERALDFLRELGSGVCTDSTAGC</sequence>
<evidence type="ECO:0000256" key="1">
    <source>
        <dbReference type="ARBA" id="ARBA00022801"/>
    </source>
</evidence>
<dbReference type="GO" id="GO:0016020">
    <property type="term" value="C:membrane"/>
    <property type="evidence" value="ECO:0007669"/>
    <property type="project" value="TreeGrafter"/>
</dbReference>
<keyword evidence="1 4" id="KW-0378">Hydrolase</keyword>
<evidence type="ECO:0000313" key="5">
    <source>
        <dbReference type="Proteomes" id="UP000260812"/>
    </source>
</evidence>
<dbReference type="GeneID" id="97988418"/>
<dbReference type="OrthoDB" id="9776303at2"/>
<dbReference type="PANTHER" id="PTHR43798:SF31">
    <property type="entry name" value="AB HYDROLASE SUPERFAMILY PROTEIN YCLE"/>
    <property type="match status" value="1"/>
</dbReference>
<evidence type="ECO:0000313" key="6">
    <source>
        <dbReference type="Proteomes" id="UP000261166"/>
    </source>
</evidence>
<dbReference type="InterPro" id="IPR000073">
    <property type="entry name" value="AB_hydrolase_1"/>
</dbReference>
<feature type="domain" description="AB hydrolase-1" evidence="2">
    <location>
        <begin position="22"/>
        <end position="236"/>
    </location>
</feature>
<dbReference type="Proteomes" id="UP000260812">
    <property type="component" value="Unassembled WGS sequence"/>
</dbReference>
<protein>
    <submittedName>
        <fullName evidence="4">Alpha/beta hydrolase</fullName>
    </submittedName>
</protein>
<dbReference type="Proteomes" id="UP000261166">
    <property type="component" value="Unassembled WGS sequence"/>
</dbReference>
<dbReference type="InterPro" id="IPR029058">
    <property type="entry name" value="AB_hydrolase_fold"/>
</dbReference>